<proteinExistence type="predicted"/>
<dbReference type="Pfam" id="PF07484">
    <property type="entry name" value="Collar"/>
    <property type="match status" value="1"/>
</dbReference>
<feature type="domain" description="Phage tail collar" evidence="1">
    <location>
        <begin position="123"/>
        <end position="177"/>
    </location>
</feature>
<dbReference type="EMBL" id="CP002418">
    <property type="protein sequence ID" value="ADU44524.1"/>
    <property type="molecule type" value="Genomic_DNA"/>
</dbReference>
<dbReference type="eggNOG" id="COG4675">
    <property type="taxonomic scope" value="Bacteria"/>
</dbReference>
<dbReference type="Proteomes" id="UP000001402">
    <property type="component" value="Chromosome"/>
</dbReference>
<dbReference type="STRING" id="652103.Rpdx1_2941"/>
<dbReference type="HOGENOM" id="CLU_899804_0_0_5"/>
<accession>E6VL29</accession>
<evidence type="ECO:0000259" key="1">
    <source>
        <dbReference type="Pfam" id="PF07484"/>
    </source>
</evidence>
<dbReference type="InterPro" id="IPR011083">
    <property type="entry name" value="Phage_tail_collar_dom"/>
</dbReference>
<dbReference type="SUPFAM" id="SSF88874">
    <property type="entry name" value="Receptor-binding domain of short tail fibre protein gp12"/>
    <property type="match status" value="1"/>
</dbReference>
<reference evidence="2" key="1">
    <citation type="submission" date="2010-12" db="EMBL/GenBank/DDBJ databases">
        <title>Complete sequence of Rhodopseudomonas palustris DX-1.</title>
        <authorList>
            <consortium name="US DOE Joint Genome Institute"/>
            <person name="Lucas S."/>
            <person name="Copeland A."/>
            <person name="Lapidus A."/>
            <person name="Cheng J.-F."/>
            <person name="Goodwin L."/>
            <person name="Pitluck S."/>
            <person name="Misra M."/>
            <person name="Chertkov O."/>
            <person name="Detter J.C."/>
            <person name="Han C."/>
            <person name="Tapia R."/>
            <person name="Land M."/>
            <person name="Hauser L."/>
            <person name="Kyrpides N."/>
            <person name="Ivanova N."/>
            <person name="Ovchinnikova G."/>
            <person name="Logan B."/>
            <person name="Oda Y."/>
            <person name="Harwood C."/>
            <person name="Woyke T."/>
        </authorList>
    </citation>
    <scope>NUCLEOTIDE SEQUENCE [LARGE SCALE GENOMIC DNA]</scope>
    <source>
        <strain evidence="2">DX-1</strain>
    </source>
</reference>
<dbReference type="InterPro" id="IPR037053">
    <property type="entry name" value="Phage_tail_collar_dom_sf"/>
</dbReference>
<name>E6VL29_RHOPX</name>
<protein>
    <submittedName>
        <fullName evidence="2">Tail Collar domain protein</fullName>
    </submittedName>
</protein>
<dbReference type="Gene3D" id="3.90.1340.10">
    <property type="entry name" value="Phage tail collar domain"/>
    <property type="match status" value="1"/>
</dbReference>
<dbReference type="AlphaFoldDB" id="E6VL29"/>
<sequence length="309" mass="32104">MEARSSLREYFANSPQEAYLTVENFGYIDSLVVTYPDVNDGLVNGDDHIRGIKLTLKNSFPNASGPITRSLGAGYGFAATADGDASGPAFSFGSEPGLGFYRKSQGTIAYPGTLRGIGSIPPGFILDFAGPTPPEGWLTCDGQLVSTVTFADLFAAIGYTWGGSGGQFAVPNLVKRFRRHRGDGTVAGGVGTLQTNQIGLHSHSASMDAQGHHDHYLDLWSSGMNRSNPHSHPASGSGIGVSGGFDTGVYAPQGPLNGVSIGATDINHEHRVTGNTAGNGGHIHNITVAANGGNETRPDSATVMACIKV</sequence>
<organism evidence="2 3">
    <name type="scientific">Rhodopseudomonas palustris (strain DX-1)</name>
    <dbReference type="NCBI Taxonomy" id="652103"/>
    <lineage>
        <taxon>Bacteria</taxon>
        <taxon>Pseudomonadati</taxon>
        <taxon>Pseudomonadota</taxon>
        <taxon>Alphaproteobacteria</taxon>
        <taxon>Hyphomicrobiales</taxon>
        <taxon>Nitrobacteraceae</taxon>
        <taxon>Rhodopseudomonas</taxon>
    </lineage>
</organism>
<gene>
    <name evidence="2" type="ordered locus">Rpdx1_2941</name>
</gene>
<evidence type="ECO:0000313" key="3">
    <source>
        <dbReference type="Proteomes" id="UP000001402"/>
    </source>
</evidence>
<evidence type="ECO:0000313" key="2">
    <source>
        <dbReference type="EMBL" id="ADU44524.1"/>
    </source>
</evidence>
<dbReference type="KEGG" id="rpx:Rpdx1_2941"/>